<dbReference type="Proteomes" id="UP000766246">
    <property type="component" value="Unassembled WGS sequence"/>
</dbReference>
<gene>
    <name evidence="1" type="ORF">E7272_05865</name>
</gene>
<dbReference type="EMBL" id="SVER01000012">
    <property type="protein sequence ID" value="MBE5919357.1"/>
    <property type="molecule type" value="Genomic_DNA"/>
</dbReference>
<dbReference type="AlphaFoldDB" id="A0A927U922"/>
<comment type="caution">
    <text evidence="1">The sequence shown here is derived from an EMBL/GenBank/DDBJ whole genome shotgun (WGS) entry which is preliminary data.</text>
</comment>
<protein>
    <submittedName>
        <fullName evidence="1">Uncharacterized protein</fullName>
    </submittedName>
</protein>
<name>A0A927U922_9FIRM</name>
<evidence type="ECO:0000313" key="1">
    <source>
        <dbReference type="EMBL" id="MBE5919357.1"/>
    </source>
</evidence>
<accession>A0A927U922</accession>
<organism evidence="1 2">
    <name type="scientific">Pseudobutyrivibrio ruminis</name>
    <dbReference type="NCBI Taxonomy" id="46206"/>
    <lineage>
        <taxon>Bacteria</taxon>
        <taxon>Bacillati</taxon>
        <taxon>Bacillota</taxon>
        <taxon>Clostridia</taxon>
        <taxon>Lachnospirales</taxon>
        <taxon>Lachnospiraceae</taxon>
        <taxon>Pseudobutyrivibrio</taxon>
    </lineage>
</organism>
<sequence>MIISVFFLTGCSNDDENKNDLNHEKTKYNIVDMPNSDISNNDILWTLGENVIEPKQSTVEEPLSLNDWGYAGCFGDYHEQILNLVHIDAIYNGEDAEKFIKQYKGRKTSLTPGTSFVVVEYSTTKSSVDLYLNLRVCGLDGNRIMVDDKSYTTRTYDLDGTEEIQFDYNYVVYGKRYAYYEIPNGCGEYLLQFGERVKGADIPNANFLIKVE</sequence>
<evidence type="ECO:0000313" key="2">
    <source>
        <dbReference type="Proteomes" id="UP000766246"/>
    </source>
</evidence>
<reference evidence="1" key="1">
    <citation type="submission" date="2019-04" db="EMBL/GenBank/DDBJ databases">
        <title>Evolution of Biomass-Degrading Anaerobic Consortia Revealed by Metagenomics.</title>
        <authorList>
            <person name="Peng X."/>
        </authorList>
    </citation>
    <scope>NUCLEOTIDE SEQUENCE</scope>
    <source>
        <strain evidence="1">SIG311</strain>
    </source>
</reference>
<proteinExistence type="predicted"/>